<sequence length="110" mass="11977">MKVDGFQRLGTSMAPAGGSENDSPDTIGLDRWYAEEIWIAYSVEKKPISAVVATSSGGLGFDVSLKAPESECISFSVPVALDEKKDMVINKMVINKKEMVTKIFEGMLEN</sequence>
<dbReference type="Proteomes" id="UP001056120">
    <property type="component" value="Linkage Group LG16"/>
</dbReference>
<gene>
    <name evidence="1" type="ORF">L1987_48739</name>
</gene>
<evidence type="ECO:0000313" key="1">
    <source>
        <dbReference type="EMBL" id="KAI3774194.1"/>
    </source>
</evidence>
<accession>A0ACB9FSI9</accession>
<dbReference type="EMBL" id="CM042033">
    <property type="protein sequence ID" value="KAI3774194.1"/>
    <property type="molecule type" value="Genomic_DNA"/>
</dbReference>
<reference evidence="2" key="1">
    <citation type="journal article" date="2022" name="Mol. Ecol. Resour.">
        <title>The genomes of chicory, endive, great burdock and yacon provide insights into Asteraceae palaeo-polyploidization history and plant inulin production.</title>
        <authorList>
            <person name="Fan W."/>
            <person name="Wang S."/>
            <person name="Wang H."/>
            <person name="Wang A."/>
            <person name="Jiang F."/>
            <person name="Liu H."/>
            <person name="Zhao H."/>
            <person name="Xu D."/>
            <person name="Zhang Y."/>
        </authorList>
    </citation>
    <scope>NUCLEOTIDE SEQUENCE [LARGE SCALE GENOMIC DNA]</scope>
    <source>
        <strain evidence="2">cv. Yunnan</strain>
    </source>
</reference>
<evidence type="ECO:0000313" key="2">
    <source>
        <dbReference type="Proteomes" id="UP001056120"/>
    </source>
</evidence>
<reference evidence="1 2" key="2">
    <citation type="journal article" date="2022" name="Mol. Ecol. Resour.">
        <title>The genomes of chicory, endive, great burdock and yacon provide insights into Asteraceae paleo-polyploidization history and plant inulin production.</title>
        <authorList>
            <person name="Fan W."/>
            <person name="Wang S."/>
            <person name="Wang H."/>
            <person name="Wang A."/>
            <person name="Jiang F."/>
            <person name="Liu H."/>
            <person name="Zhao H."/>
            <person name="Xu D."/>
            <person name="Zhang Y."/>
        </authorList>
    </citation>
    <scope>NUCLEOTIDE SEQUENCE [LARGE SCALE GENOMIC DNA]</scope>
    <source>
        <strain evidence="2">cv. Yunnan</strain>
        <tissue evidence="1">Leaves</tissue>
    </source>
</reference>
<organism evidence="1 2">
    <name type="scientific">Smallanthus sonchifolius</name>
    <dbReference type="NCBI Taxonomy" id="185202"/>
    <lineage>
        <taxon>Eukaryota</taxon>
        <taxon>Viridiplantae</taxon>
        <taxon>Streptophyta</taxon>
        <taxon>Embryophyta</taxon>
        <taxon>Tracheophyta</taxon>
        <taxon>Spermatophyta</taxon>
        <taxon>Magnoliopsida</taxon>
        <taxon>eudicotyledons</taxon>
        <taxon>Gunneridae</taxon>
        <taxon>Pentapetalae</taxon>
        <taxon>asterids</taxon>
        <taxon>campanulids</taxon>
        <taxon>Asterales</taxon>
        <taxon>Asteraceae</taxon>
        <taxon>Asteroideae</taxon>
        <taxon>Heliantheae alliance</taxon>
        <taxon>Millerieae</taxon>
        <taxon>Smallanthus</taxon>
    </lineage>
</organism>
<protein>
    <submittedName>
        <fullName evidence="1">Uncharacterized protein</fullName>
    </submittedName>
</protein>
<keyword evidence="2" id="KW-1185">Reference proteome</keyword>
<comment type="caution">
    <text evidence="1">The sequence shown here is derived from an EMBL/GenBank/DDBJ whole genome shotgun (WGS) entry which is preliminary data.</text>
</comment>
<name>A0ACB9FSI9_9ASTR</name>
<proteinExistence type="predicted"/>